<dbReference type="PROSITE" id="PS00070">
    <property type="entry name" value="ALDEHYDE_DEHYDR_CYS"/>
    <property type="match status" value="1"/>
</dbReference>
<proteinExistence type="predicted"/>
<dbReference type="PANTHER" id="PTHR43866">
    <property type="entry name" value="MALONATE-SEMIALDEHYDE DEHYDROGENASE"/>
    <property type="match status" value="1"/>
</dbReference>
<dbReference type="GO" id="GO:0004491">
    <property type="term" value="F:methylmalonate-semialdehyde dehydrogenase (acylating, NAD) activity"/>
    <property type="evidence" value="ECO:0007669"/>
    <property type="project" value="UniProtKB-EC"/>
</dbReference>
<evidence type="ECO:0000256" key="2">
    <source>
        <dbReference type="ARBA" id="ARBA00023002"/>
    </source>
</evidence>
<dbReference type="InterPro" id="IPR015590">
    <property type="entry name" value="Aldehyde_DH_dom"/>
</dbReference>
<dbReference type="FunFam" id="3.40.605.10:FF:000003">
    <property type="entry name" value="Methylmalonate-semialdehyde dehydrogenase [acylating]"/>
    <property type="match status" value="1"/>
</dbReference>
<dbReference type="GO" id="GO:0006210">
    <property type="term" value="P:thymine catabolic process"/>
    <property type="evidence" value="ECO:0007669"/>
    <property type="project" value="TreeGrafter"/>
</dbReference>
<sequence>MFIGGKWTVPKTSKTTSVYNPSTGQVIAETPMCGADLVDQAVQDAQRAFADWSETPPVERARILFRYKMLLEDEFESLAKSISREHGKNLVEARGDLRRGIEVVEYACGIPELLKGEVLENVARGIDCEMVRQPNGVCVGICPYNFPALVPMWMFPLAIACGNTFILKPSEKVPLTGIRLIELLQKAGLPPGVLNVIHGGRECVDALLKHPLVRAISFVGSSPVAKYIFETGNQHGKRVQAAGGAKNYVFVLPDADFGNSVNGLVDAAFGCAGQRCMAGSTAVTIGKAAERLLDPLSKAVKSIEVGPTDREHGQRMGAVISSQHLDRIKGLIDSGVKQGASLVVDGRKVQVKAEPNGFYLGPTIIDRVQTGMEIAKEEVFGPVLNIMRFDDLEAAIEMANGTPFGNGACIYTQSGKAAREFKHRIKAGMVGINVGVPAPLAYFPFSGWDYSFFGDLHLQGKEAILFFTRAKVTTTRWFRFGEGDIWHKE</sequence>
<dbReference type="InterPro" id="IPR016163">
    <property type="entry name" value="Ald_DH_C"/>
</dbReference>
<feature type="domain" description="Aldehyde dehydrogenase" evidence="4">
    <location>
        <begin position="10"/>
        <end position="472"/>
    </location>
</feature>
<dbReference type="EMBL" id="LIBO01000022">
    <property type="protein sequence ID" value="KRO62916.1"/>
    <property type="molecule type" value="Genomic_DNA"/>
</dbReference>
<dbReference type="Pfam" id="PF00171">
    <property type="entry name" value="Aldedh"/>
    <property type="match status" value="1"/>
</dbReference>
<dbReference type="AlphaFoldDB" id="A0A0R2RJX8"/>
<name>A0A0R2RJX8_9BACT</name>
<evidence type="ECO:0000313" key="6">
    <source>
        <dbReference type="Proteomes" id="UP000051269"/>
    </source>
</evidence>
<evidence type="ECO:0000256" key="1">
    <source>
        <dbReference type="ARBA" id="ARBA00013048"/>
    </source>
</evidence>
<gene>
    <name evidence="5" type="ORF">ABR82_05930</name>
</gene>
<dbReference type="Gene3D" id="3.40.605.10">
    <property type="entry name" value="Aldehyde Dehydrogenase, Chain A, domain 1"/>
    <property type="match status" value="1"/>
</dbReference>
<dbReference type="PANTHER" id="PTHR43866:SF4">
    <property type="entry name" value="MALONATE-SEMIALDEHYDE DEHYDROGENASE"/>
    <property type="match status" value="1"/>
</dbReference>
<dbReference type="SUPFAM" id="SSF53720">
    <property type="entry name" value="ALDH-like"/>
    <property type="match status" value="1"/>
</dbReference>
<evidence type="ECO:0000256" key="3">
    <source>
        <dbReference type="ARBA" id="ARBA00023027"/>
    </source>
</evidence>
<dbReference type="FunFam" id="3.40.309.10:FF:000002">
    <property type="entry name" value="Methylmalonate-semialdehyde dehydrogenase (Acylating)"/>
    <property type="match status" value="1"/>
</dbReference>
<dbReference type="NCBIfam" id="TIGR01722">
    <property type="entry name" value="MMSDH"/>
    <property type="match status" value="1"/>
</dbReference>
<organism evidence="5 6">
    <name type="scientific">Verrucomicrobia subdivision 6 bacterium BACL9 MAG-120507-bin52</name>
    <dbReference type="NCBI Taxonomy" id="1655590"/>
    <lineage>
        <taxon>Bacteria</taxon>
        <taxon>Pseudomonadati</taxon>
        <taxon>Verrucomicrobiota</taxon>
        <taxon>Verrucomicrobiia</taxon>
        <taxon>Verrucomicrobiales</taxon>
        <taxon>Verrucomicrobia subdivision 6</taxon>
    </lineage>
</organism>
<dbReference type="CDD" id="cd07085">
    <property type="entry name" value="ALDH_F6_MMSDH"/>
    <property type="match status" value="1"/>
</dbReference>
<dbReference type="EC" id="1.2.1.27" evidence="1"/>
<reference evidence="5 6" key="1">
    <citation type="submission" date="2015-10" db="EMBL/GenBank/DDBJ databases">
        <title>Metagenome-Assembled Genomes uncover a global brackish microbiome.</title>
        <authorList>
            <person name="Hugerth L.W."/>
            <person name="Larsson J."/>
            <person name="Alneberg J."/>
            <person name="Lindh M.V."/>
            <person name="Legrand C."/>
            <person name="Pinhassi J."/>
            <person name="Andersson A.F."/>
        </authorList>
    </citation>
    <scope>NUCLEOTIDE SEQUENCE [LARGE SCALE GENOMIC DNA]</scope>
    <source>
        <strain evidence="5">BACL18 MAG-120507-bin52</strain>
    </source>
</reference>
<evidence type="ECO:0000259" key="4">
    <source>
        <dbReference type="Pfam" id="PF00171"/>
    </source>
</evidence>
<dbReference type="GO" id="GO:0006574">
    <property type="term" value="P:L-valine catabolic process"/>
    <property type="evidence" value="ECO:0007669"/>
    <property type="project" value="TreeGrafter"/>
</dbReference>
<dbReference type="InterPro" id="IPR010061">
    <property type="entry name" value="MeMal-semiAld_DH"/>
</dbReference>
<keyword evidence="2" id="KW-0560">Oxidoreductase</keyword>
<dbReference type="Proteomes" id="UP000051269">
    <property type="component" value="Unassembled WGS sequence"/>
</dbReference>
<keyword evidence="3" id="KW-0520">NAD</keyword>
<protein>
    <recommendedName>
        <fullName evidence="1">methylmalonate-semialdehyde dehydrogenase (CoA acylating)</fullName>
        <ecNumber evidence="1">1.2.1.27</ecNumber>
    </recommendedName>
</protein>
<evidence type="ECO:0000313" key="5">
    <source>
        <dbReference type="EMBL" id="KRO62916.1"/>
    </source>
</evidence>
<dbReference type="InterPro" id="IPR016160">
    <property type="entry name" value="Ald_DH_CS_CYS"/>
</dbReference>
<dbReference type="InterPro" id="IPR016161">
    <property type="entry name" value="Ald_DH/histidinol_DH"/>
</dbReference>
<accession>A0A0R2RJX8</accession>
<dbReference type="InterPro" id="IPR016162">
    <property type="entry name" value="Ald_DH_N"/>
</dbReference>
<dbReference type="Gene3D" id="3.40.309.10">
    <property type="entry name" value="Aldehyde Dehydrogenase, Chain A, domain 2"/>
    <property type="match status" value="1"/>
</dbReference>
<comment type="caution">
    <text evidence="5">The sequence shown here is derived from an EMBL/GenBank/DDBJ whole genome shotgun (WGS) entry which is preliminary data.</text>
</comment>